<dbReference type="EMBL" id="JAGGLM010000006">
    <property type="protein sequence ID" value="MBP2032703.1"/>
    <property type="molecule type" value="Genomic_DNA"/>
</dbReference>
<organism evidence="1 2">
    <name type="scientific">Clostridium algifaecis</name>
    <dbReference type="NCBI Taxonomy" id="1472040"/>
    <lineage>
        <taxon>Bacteria</taxon>
        <taxon>Bacillati</taxon>
        <taxon>Bacillota</taxon>
        <taxon>Clostridia</taxon>
        <taxon>Eubacteriales</taxon>
        <taxon>Clostridiaceae</taxon>
        <taxon>Clostridium</taxon>
    </lineage>
</organism>
<sequence>MQDIDDILDFLLYEKGTDIIYNGICKRVLIKDSDSIINYEDDKQLYTDFSINTGDLIQYKNSNWFVISQIDKHEKTYRSRIRKVEQSFKMILDNKLYTFPAIFEPANQSVQTSSVINVWSGNLKVILQDTDLSKKIDVNLEFIKMGAKWKVDGYTTEHLGLRTLYCEKGQFGTNDDQVNEIADIDLLAHYNLIIANGSFIQMGVNQTLQLNAIATVTIGGKLSILTNTKINYLSSDITKASVDSNGLVTFYNNIGNVNISASLDLDNSATNNIAIAIVSDSQNNYTVDVTSDGQVIEGITDITLNSTKIFVGTRKNNGFDVPNSQFNFEIIPGKTLASKYTLTVLNDASCSIKALGSTYFITLRCHDRNDNSVYIDKTIRLKSGF</sequence>
<dbReference type="Proteomes" id="UP001519307">
    <property type="component" value="Unassembled WGS sequence"/>
</dbReference>
<protein>
    <submittedName>
        <fullName evidence="1">Uncharacterized protein</fullName>
    </submittedName>
</protein>
<proteinExistence type="predicted"/>
<comment type="caution">
    <text evidence="1">The sequence shown here is derived from an EMBL/GenBank/DDBJ whole genome shotgun (WGS) entry which is preliminary data.</text>
</comment>
<evidence type="ECO:0000313" key="1">
    <source>
        <dbReference type="EMBL" id="MBP2032703.1"/>
    </source>
</evidence>
<keyword evidence="2" id="KW-1185">Reference proteome</keyword>
<dbReference type="RefSeq" id="WP_209701876.1">
    <property type="nucleotide sequence ID" value="NZ_JAGGLM010000006.1"/>
</dbReference>
<gene>
    <name evidence="1" type="ORF">J2Z42_001377</name>
</gene>
<accession>A0ABS4KRP3</accession>
<name>A0ABS4KRP3_9CLOT</name>
<reference evidence="1 2" key="1">
    <citation type="submission" date="2021-03" db="EMBL/GenBank/DDBJ databases">
        <title>Genomic Encyclopedia of Type Strains, Phase IV (KMG-IV): sequencing the most valuable type-strain genomes for metagenomic binning, comparative biology and taxonomic classification.</title>
        <authorList>
            <person name="Goeker M."/>
        </authorList>
    </citation>
    <scope>NUCLEOTIDE SEQUENCE [LARGE SCALE GENOMIC DNA]</scope>
    <source>
        <strain evidence="1 2">DSM 28783</strain>
    </source>
</reference>
<dbReference type="SUPFAM" id="SSF49373">
    <property type="entry name" value="Invasin/intimin cell-adhesion fragments"/>
    <property type="match status" value="1"/>
</dbReference>
<evidence type="ECO:0000313" key="2">
    <source>
        <dbReference type="Proteomes" id="UP001519307"/>
    </source>
</evidence>
<dbReference type="InterPro" id="IPR008964">
    <property type="entry name" value="Invasin/intimin_cell_adhesion"/>
</dbReference>
<dbReference type="Gene3D" id="2.60.40.1080">
    <property type="match status" value="1"/>
</dbReference>